<keyword evidence="2 7" id="KW-0812">Transmembrane</keyword>
<organism evidence="10 11">
    <name type="scientific">Pedobacter steynii</name>
    <dbReference type="NCBI Taxonomy" id="430522"/>
    <lineage>
        <taxon>Bacteria</taxon>
        <taxon>Pseudomonadati</taxon>
        <taxon>Bacteroidota</taxon>
        <taxon>Sphingobacteriia</taxon>
        <taxon>Sphingobacteriales</taxon>
        <taxon>Sphingobacteriaceae</taxon>
        <taxon>Pedobacter</taxon>
    </lineage>
</organism>
<evidence type="ECO:0000313" key="10">
    <source>
        <dbReference type="EMBL" id="AOM76353.1"/>
    </source>
</evidence>
<feature type="transmembrane region" description="Helical" evidence="7">
    <location>
        <begin position="72"/>
        <end position="92"/>
    </location>
</feature>
<dbReference type="InterPro" id="IPR027417">
    <property type="entry name" value="P-loop_NTPase"/>
</dbReference>
<dbReference type="EMBL" id="CP017141">
    <property type="protein sequence ID" value="AOM76353.1"/>
    <property type="molecule type" value="Genomic_DNA"/>
</dbReference>
<evidence type="ECO:0000259" key="9">
    <source>
        <dbReference type="PROSITE" id="PS50929"/>
    </source>
</evidence>
<evidence type="ECO:0000259" key="8">
    <source>
        <dbReference type="PROSITE" id="PS50893"/>
    </source>
</evidence>
<dbReference type="Pfam" id="PF00005">
    <property type="entry name" value="ABC_tran"/>
    <property type="match status" value="1"/>
</dbReference>
<dbReference type="GO" id="GO:0005524">
    <property type="term" value="F:ATP binding"/>
    <property type="evidence" value="ECO:0007669"/>
    <property type="project" value="UniProtKB-KW"/>
</dbReference>
<dbReference type="InterPro" id="IPR011527">
    <property type="entry name" value="ABC1_TM_dom"/>
</dbReference>
<feature type="transmembrane region" description="Helical" evidence="7">
    <location>
        <begin position="272"/>
        <end position="298"/>
    </location>
</feature>
<evidence type="ECO:0000256" key="3">
    <source>
        <dbReference type="ARBA" id="ARBA00022741"/>
    </source>
</evidence>
<evidence type="ECO:0000256" key="2">
    <source>
        <dbReference type="ARBA" id="ARBA00022692"/>
    </source>
</evidence>
<dbReference type="InterPro" id="IPR003439">
    <property type="entry name" value="ABC_transporter-like_ATP-bd"/>
</dbReference>
<dbReference type="InterPro" id="IPR039421">
    <property type="entry name" value="Type_1_exporter"/>
</dbReference>
<evidence type="ECO:0000256" key="6">
    <source>
        <dbReference type="ARBA" id="ARBA00023136"/>
    </source>
</evidence>
<comment type="subcellular location">
    <subcellularLocation>
        <location evidence="1">Cell membrane</location>
        <topology evidence="1">Multi-pass membrane protein</topology>
    </subcellularLocation>
</comment>
<evidence type="ECO:0000313" key="11">
    <source>
        <dbReference type="Proteomes" id="UP000094313"/>
    </source>
</evidence>
<keyword evidence="4" id="KW-0067">ATP-binding</keyword>
<proteinExistence type="predicted"/>
<name>A0A1D7QCC9_9SPHI</name>
<dbReference type="Gene3D" id="3.40.50.300">
    <property type="entry name" value="P-loop containing nucleotide triphosphate hydrolases"/>
    <property type="match status" value="1"/>
</dbReference>
<dbReference type="PROSITE" id="PS50893">
    <property type="entry name" value="ABC_TRANSPORTER_2"/>
    <property type="match status" value="1"/>
</dbReference>
<dbReference type="InterPro" id="IPR036640">
    <property type="entry name" value="ABC1_TM_sf"/>
</dbReference>
<feature type="domain" description="ABC transporter" evidence="8">
    <location>
        <begin position="350"/>
        <end position="585"/>
    </location>
</feature>
<keyword evidence="6 7" id="KW-0472">Membrane</keyword>
<feature type="transmembrane region" description="Helical" evidence="7">
    <location>
        <begin position="177"/>
        <end position="197"/>
    </location>
</feature>
<keyword evidence="3" id="KW-0547">Nucleotide-binding</keyword>
<evidence type="ECO:0000256" key="1">
    <source>
        <dbReference type="ARBA" id="ARBA00004651"/>
    </source>
</evidence>
<keyword evidence="11" id="KW-1185">Reference proteome</keyword>
<evidence type="ECO:0000256" key="5">
    <source>
        <dbReference type="ARBA" id="ARBA00022989"/>
    </source>
</evidence>
<dbReference type="KEGG" id="psty:BFS30_03800"/>
<gene>
    <name evidence="10" type="ORF">BFS30_03800</name>
</gene>
<feature type="transmembrane region" description="Helical" evidence="7">
    <location>
        <begin position="35"/>
        <end position="60"/>
    </location>
</feature>
<feature type="transmembrane region" description="Helical" evidence="7">
    <location>
        <begin position="245"/>
        <end position="266"/>
    </location>
</feature>
<dbReference type="GO" id="GO:0005886">
    <property type="term" value="C:plasma membrane"/>
    <property type="evidence" value="ECO:0007669"/>
    <property type="project" value="UniProtKB-SubCell"/>
</dbReference>
<dbReference type="PROSITE" id="PS50929">
    <property type="entry name" value="ABC_TM1F"/>
    <property type="match status" value="1"/>
</dbReference>
<dbReference type="InterPro" id="IPR003593">
    <property type="entry name" value="AAA+_ATPase"/>
</dbReference>
<protein>
    <submittedName>
        <fullName evidence="10">Multidrug ABC transporter</fullName>
    </submittedName>
</protein>
<dbReference type="Gene3D" id="1.20.1560.10">
    <property type="entry name" value="ABC transporter type 1, transmembrane domain"/>
    <property type="match status" value="1"/>
</dbReference>
<keyword evidence="5 7" id="KW-1133">Transmembrane helix</keyword>
<dbReference type="PANTHER" id="PTHR43394">
    <property type="entry name" value="ATP-DEPENDENT PERMEASE MDL1, MITOCHONDRIAL"/>
    <property type="match status" value="1"/>
</dbReference>
<dbReference type="Proteomes" id="UP000094313">
    <property type="component" value="Chromosome"/>
</dbReference>
<dbReference type="GO" id="GO:0015421">
    <property type="term" value="F:ABC-type oligopeptide transporter activity"/>
    <property type="evidence" value="ECO:0007669"/>
    <property type="project" value="TreeGrafter"/>
</dbReference>
<feature type="domain" description="ABC transmembrane type-1" evidence="9">
    <location>
        <begin position="36"/>
        <end position="317"/>
    </location>
</feature>
<dbReference type="Pfam" id="PF00664">
    <property type="entry name" value="ABC_membrane"/>
    <property type="match status" value="1"/>
</dbReference>
<dbReference type="SUPFAM" id="SSF52540">
    <property type="entry name" value="P-loop containing nucleoside triphosphate hydrolases"/>
    <property type="match status" value="1"/>
</dbReference>
<reference evidence="10 11" key="1">
    <citation type="submission" date="2016-08" db="EMBL/GenBank/DDBJ databases">
        <authorList>
            <person name="Seilhamer J.J."/>
        </authorList>
    </citation>
    <scope>NUCLEOTIDE SEQUENCE [LARGE SCALE GENOMIC DNA]</scope>
    <source>
        <strain evidence="10 11">DX4</strain>
    </source>
</reference>
<feature type="transmembrane region" description="Helical" evidence="7">
    <location>
        <begin position="151"/>
        <end position="171"/>
    </location>
</feature>
<dbReference type="PANTHER" id="PTHR43394:SF1">
    <property type="entry name" value="ATP-BINDING CASSETTE SUB-FAMILY B MEMBER 10, MITOCHONDRIAL"/>
    <property type="match status" value="1"/>
</dbReference>
<dbReference type="CDD" id="cd18547">
    <property type="entry name" value="ABC_6TM_Tm288_like"/>
    <property type="match status" value="1"/>
</dbReference>
<dbReference type="OrthoDB" id="9760358at2"/>
<evidence type="ECO:0000256" key="7">
    <source>
        <dbReference type="SAM" id="Phobius"/>
    </source>
</evidence>
<dbReference type="RefSeq" id="WP_069378049.1">
    <property type="nucleotide sequence ID" value="NZ_CP017141.1"/>
</dbReference>
<accession>A0A1D7QCC9</accession>
<dbReference type="AlphaFoldDB" id="A0A1D7QCC9"/>
<sequence>MNYNLNQGTTPQEKQSTYQALKKLIALISNERKNLWIAVCIILLNSALLLLGPLLIGHTIDTYVRTGKYDGVLLFTGILFGMYLTAFCTGYLQTKLMGGVGQRMLYTLRNAVFNKLQELPVAFFNENKAGDLISRVNNDTDKINQFFSQSLMQFIGSIVTMTGAGIFLLLINIKLGAAALGPALLILIFTAVVSPWVKRRNAANLKSVGGMSAEIQESLNNFKVIIAFNRRDYFRKRFEGANKQNYRTAIAAGLANNILMPVYGLLSSMAQLIVLLYGIYLISTGEFTIGLLVSYLSYATNFYNPLRQLAALWANFQVAMAGWDRISQILSMKNDLQQVNETAVSSASLLEFRNVHFSYTAGHEILHHINFSLEKGKTYALIGPTGGGKTTTASLIARLYDATEGTVLLSGKDIRSYTDEERSRKIGFILQEPFLFSGTVKDNILYGNSKYKDYSNGQLEEVIKAANLEALLAIFDQGLETPVTSGSDNISLGQKQLIAFMRAVLRNPDLLILDEATANIDTITEQLLGKILKKLSKDTTLVIIAHRLNTIENADEIFFVNSGEVLRAGTLDHAMDMLLKGKRKS</sequence>
<dbReference type="GO" id="GO:0016887">
    <property type="term" value="F:ATP hydrolysis activity"/>
    <property type="evidence" value="ECO:0007669"/>
    <property type="project" value="InterPro"/>
</dbReference>
<dbReference type="SMART" id="SM00382">
    <property type="entry name" value="AAA"/>
    <property type="match status" value="1"/>
</dbReference>
<evidence type="ECO:0000256" key="4">
    <source>
        <dbReference type="ARBA" id="ARBA00022840"/>
    </source>
</evidence>
<dbReference type="SUPFAM" id="SSF90123">
    <property type="entry name" value="ABC transporter transmembrane region"/>
    <property type="match status" value="1"/>
</dbReference>